<evidence type="ECO:0000313" key="1">
    <source>
        <dbReference type="EMBL" id="TGY93678.1"/>
    </source>
</evidence>
<accession>A0AC61RT87</accession>
<dbReference type="EMBL" id="SRYA01000038">
    <property type="protein sequence ID" value="TGY93678.1"/>
    <property type="molecule type" value="Genomic_DNA"/>
</dbReference>
<evidence type="ECO:0000313" key="2">
    <source>
        <dbReference type="Proteomes" id="UP000304953"/>
    </source>
</evidence>
<comment type="caution">
    <text evidence="1">The sequence shown here is derived from an EMBL/GenBank/DDBJ whole genome shotgun (WGS) entry which is preliminary data.</text>
</comment>
<reference evidence="1" key="1">
    <citation type="submission" date="2019-04" db="EMBL/GenBank/DDBJ databases">
        <title>Microbes associate with the intestines of laboratory mice.</title>
        <authorList>
            <person name="Navarre W."/>
            <person name="Wong E."/>
            <person name="Huang K."/>
            <person name="Tropini C."/>
            <person name="Ng K."/>
            <person name="Yu B."/>
        </authorList>
    </citation>
    <scope>NUCLEOTIDE SEQUENCE</scope>
    <source>
        <strain evidence="1">NM01_1-7b</strain>
    </source>
</reference>
<proteinExistence type="predicted"/>
<organism evidence="1 2">
    <name type="scientific">Petralouisia muris</name>
    <dbReference type="NCBI Taxonomy" id="3032872"/>
    <lineage>
        <taxon>Bacteria</taxon>
        <taxon>Bacillati</taxon>
        <taxon>Bacillota</taxon>
        <taxon>Clostridia</taxon>
        <taxon>Lachnospirales</taxon>
        <taxon>Lachnospiraceae</taxon>
        <taxon>Petralouisia</taxon>
    </lineage>
</organism>
<sequence>MSLGGVLQYQTNTASNTQTLGNVKETIGARPVAQAQELMPGKVFEGMVTEIKNGQVTLGLSDGRTISARMEAGVNLEKGQPMLFEVKANTGEQISIRPVTLESAQNPTLMKALEAAGLKVTPRNLSMVNEMMMEQLPIDKGSLMQMARAAANFPEANMQTLVQMQKLGIVITENSLNQFQNYQNGQQAILPQMQELMDGIADLPQQLFGKEGIGPGPAFSENFNLGDSSAAAGAQNQETGQILGLQRQILSILLGGQEAGAIQNGEALNQKGVEPVNPNGAQAISNGEPSGQLLQEQPVQNGEVSNQSGAQILQDGAQLAQAVQNGEPSAQEIPNQAIQKEGNTGQGQAVSNQAQQSPEAISGSGQESLNPMDQILDKGQQENLANILKGFPGAAGNEQLLPQGQLNASLSAQEMLQQIMQFLDSSGNLNGNDVKKLFSSKEFKGLMKQAMTEQWMLTPEQLKEEGAVKELYQRLTRQMTELQQALSQVGKEGTALAKTAQSVQSNLDFMNQLNQVCSYVQLPLKLKQQNAHSDLYVYTNKKSLREKEGDLSALLHLDLEHLGSTDIYVKMHGSSVQTDFYLADELSFRLIGNFTDQLVERLREKGYSCEVKVENRKPQKNSVQDFLDQEKPAGKLHRYSFDVKA</sequence>
<protein>
    <submittedName>
        <fullName evidence="1">Uncharacterized protein</fullName>
    </submittedName>
</protein>
<dbReference type="Proteomes" id="UP000304953">
    <property type="component" value="Unassembled WGS sequence"/>
</dbReference>
<gene>
    <name evidence="1" type="ORF">E5329_17280</name>
</gene>
<name>A0AC61RT87_9FIRM</name>
<keyword evidence="2" id="KW-1185">Reference proteome</keyword>